<gene>
    <name evidence="1" type="ORF">EY666_12470</name>
</gene>
<evidence type="ECO:0000313" key="1">
    <source>
        <dbReference type="EMBL" id="TKK78840.1"/>
    </source>
</evidence>
<accession>A0A4U3LSS9</accession>
<dbReference type="EMBL" id="SIYF01000320">
    <property type="protein sequence ID" value="TKK78840.1"/>
    <property type="molecule type" value="Genomic_DNA"/>
</dbReference>
<sequence length="22" mass="2514">MMIIWLNGAFGARKTIIAHELQ</sequence>
<feature type="non-terminal residue" evidence="1">
    <location>
        <position position="22"/>
    </location>
</feature>
<protein>
    <submittedName>
        <fullName evidence="1">Tunicamycin resistance protein</fullName>
    </submittedName>
</protein>
<organism evidence="1 2">
    <name type="scientific">Enterococcus faecalis</name>
    <name type="common">Streptococcus faecalis</name>
    <dbReference type="NCBI Taxonomy" id="1351"/>
    <lineage>
        <taxon>Bacteria</taxon>
        <taxon>Bacillati</taxon>
        <taxon>Bacillota</taxon>
        <taxon>Bacilli</taxon>
        <taxon>Lactobacillales</taxon>
        <taxon>Enterococcaceae</taxon>
        <taxon>Enterococcus</taxon>
    </lineage>
</organism>
<reference evidence="1 2" key="1">
    <citation type="submission" date="2019-02" db="EMBL/GenBank/DDBJ databases">
        <title>Bacteria dissemination in different level of health care in South Africa: the effectiveness of infections prevention and control.</title>
        <authorList>
            <person name="Shobo C."/>
            <person name="Amoako D.G."/>
            <person name="Allam M."/>
            <person name="Ismail A."/>
            <person name="Bester L.A."/>
            <person name="Essack S.Y."/>
        </authorList>
    </citation>
    <scope>NUCLEOTIDE SEQUENCE [LARGE SCALE GENOMIC DNA]</scope>
    <source>
        <strain evidence="1 2">2SIL2</strain>
    </source>
</reference>
<comment type="caution">
    <text evidence="1">The sequence shown here is derived from an EMBL/GenBank/DDBJ whole genome shotgun (WGS) entry which is preliminary data.</text>
</comment>
<dbReference type="AlphaFoldDB" id="A0A4U3LSS9"/>
<proteinExistence type="predicted"/>
<dbReference type="Proteomes" id="UP000305511">
    <property type="component" value="Unassembled WGS sequence"/>
</dbReference>
<evidence type="ECO:0000313" key="2">
    <source>
        <dbReference type="Proteomes" id="UP000305511"/>
    </source>
</evidence>
<name>A0A4U3LSS9_ENTFL</name>